<accession>A0AAF1JTZ3</accession>
<gene>
    <name evidence="2" type="ORF">GXW79_00015</name>
</gene>
<keyword evidence="3" id="KW-1185">Reference proteome</keyword>
<name>A0AAF1JTZ3_9PROT</name>
<protein>
    <submittedName>
        <fullName evidence="2">Uncharacterized protein</fullName>
    </submittedName>
</protein>
<reference evidence="2" key="1">
    <citation type="submission" date="2020-01" db="EMBL/GenBank/DDBJ databases">
        <authorList>
            <person name="Rat A."/>
        </authorList>
    </citation>
    <scope>NUCLEOTIDE SEQUENCE</scope>
    <source>
        <strain evidence="2">LMG 28251</strain>
    </source>
</reference>
<comment type="caution">
    <text evidence="2">The sequence shown here is derived from an EMBL/GenBank/DDBJ whole genome shotgun (WGS) entry which is preliminary data.</text>
</comment>
<evidence type="ECO:0000256" key="1">
    <source>
        <dbReference type="SAM" id="MobiDB-lite"/>
    </source>
</evidence>
<reference evidence="2" key="2">
    <citation type="journal article" date="2021" name="Syst. Appl. Microbiol.">
        <title>Roseomonas hellenica sp. nov., isolated from roots of wild-growing Alkanna tinctoria.</title>
        <authorList>
            <person name="Rat A."/>
            <person name="Naranjo H.D."/>
            <person name="Lebbe L."/>
            <person name="Cnockaert M."/>
            <person name="Krigas N."/>
            <person name="Grigoriadou K."/>
            <person name="Maloupa E."/>
            <person name="Willems A."/>
        </authorList>
    </citation>
    <scope>NUCLEOTIDE SEQUENCE</scope>
    <source>
        <strain evidence="2">LMG 28251</strain>
    </source>
</reference>
<proteinExistence type="predicted"/>
<evidence type="ECO:0000313" key="3">
    <source>
        <dbReference type="Proteomes" id="UP001196068"/>
    </source>
</evidence>
<feature type="region of interest" description="Disordered" evidence="1">
    <location>
        <begin position="246"/>
        <end position="268"/>
    </location>
</feature>
<organism evidence="2 3">
    <name type="scientific">Plastoroseomonas arctica</name>
    <dbReference type="NCBI Taxonomy" id="1509237"/>
    <lineage>
        <taxon>Bacteria</taxon>
        <taxon>Pseudomonadati</taxon>
        <taxon>Pseudomonadota</taxon>
        <taxon>Alphaproteobacteria</taxon>
        <taxon>Acetobacterales</taxon>
        <taxon>Acetobacteraceae</taxon>
        <taxon>Plastoroseomonas</taxon>
    </lineage>
</organism>
<dbReference type="EMBL" id="JAAEDH010000001">
    <property type="protein sequence ID" value="MBR0653452.1"/>
    <property type="molecule type" value="Genomic_DNA"/>
</dbReference>
<sequence>MKTNPRSVASPGPDTGRFTFARLAAALRWRRPPPPASPTAPAPLAAPAESLALMLRVLAEEMLRLKHEGAEVSRSLAEAAAAGRQMHDAVREANARLAESASLNTATAEALCLLPGIVNRQADRIDSLSDKAEALLSQPAADAGLQATIARLEAARPDPALAQGVIAATERLEALIATLEQRADPSLLDQAAQRIDAASQSLEALPAAMEARLDTAAAATLGEVEAKIARVVAKLSRLATTAQGGLDARLGTGPAWPPEAATPIRRVS</sequence>
<evidence type="ECO:0000313" key="2">
    <source>
        <dbReference type="EMBL" id="MBR0653452.1"/>
    </source>
</evidence>
<dbReference type="RefSeq" id="WP_211872164.1">
    <property type="nucleotide sequence ID" value="NZ_JAAEDH010000001.1"/>
</dbReference>
<dbReference type="Proteomes" id="UP001196068">
    <property type="component" value="Unassembled WGS sequence"/>
</dbReference>
<dbReference type="AlphaFoldDB" id="A0AAF1JTZ3"/>